<dbReference type="CDD" id="cd00093">
    <property type="entry name" value="HTH_XRE"/>
    <property type="match status" value="1"/>
</dbReference>
<dbReference type="Gene3D" id="1.10.260.40">
    <property type="entry name" value="lambda repressor-like DNA-binding domains"/>
    <property type="match status" value="1"/>
</dbReference>
<dbReference type="PROSITE" id="PS50943">
    <property type="entry name" value="HTH_CROC1"/>
    <property type="match status" value="1"/>
</dbReference>
<dbReference type="RefSeq" id="WP_012657779.1">
    <property type="nucleotide sequence ID" value="NC_012004.1"/>
</dbReference>
<dbReference type="STRING" id="218495.SUB0229"/>
<feature type="domain" description="HTH cro/C1-type" evidence="1">
    <location>
        <begin position="14"/>
        <end position="68"/>
    </location>
</feature>
<organism evidence="2 3">
    <name type="scientific">Streptococcus uberis (strain ATCC BAA-854 / 0140J)</name>
    <dbReference type="NCBI Taxonomy" id="218495"/>
    <lineage>
        <taxon>Bacteria</taxon>
        <taxon>Bacillati</taxon>
        <taxon>Bacillota</taxon>
        <taxon>Bacilli</taxon>
        <taxon>Lactobacillales</taxon>
        <taxon>Streptococcaceae</taxon>
        <taxon>Streptococcus</taxon>
    </lineage>
</organism>
<protein>
    <submittedName>
        <fullName evidence="2">DNA-binding phage protein</fullName>
    </submittedName>
</protein>
<dbReference type="KEGG" id="sub:SUB0229"/>
<dbReference type="InterPro" id="IPR001387">
    <property type="entry name" value="Cro/C1-type_HTH"/>
</dbReference>
<evidence type="ECO:0000313" key="2">
    <source>
        <dbReference type="EMBL" id="CAR40725.1"/>
    </source>
</evidence>
<dbReference type="HOGENOM" id="CLU_099789_0_0_9"/>
<proteinExistence type="predicted"/>
<dbReference type="InterPro" id="IPR010982">
    <property type="entry name" value="Lambda_DNA-bd_dom_sf"/>
</dbReference>
<evidence type="ECO:0000259" key="1">
    <source>
        <dbReference type="PROSITE" id="PS50943"/>
    </source>
</evidence>
<reference evidence="3" key="1">
    <citation type="journal article" date="2009" name="BMC Genomics">
        <title>Evidence for niche adaptation in the genome of the bovine pathogen Streptococcus uberis.</title>
        <authorList>
            <person name="Ward P.N."/>
            <person name="Holden M.T.G."/>
            <person name="Leigh J.A."/>
            <person name="Lennard N."/>
            <person name="Bignell A."/>
            <person name="Barron A."/>
            <person name="Clark L."/>
            <person name="Quail M.A."/>
            <person name="Woodward J."/>
            <person name="Barrell B.G."/>
            <person name="Egan S.A."/>
            <person name="Field T.R."/>
            <person name="Maskell D."/>
            <person name="Kehoe M."/>
            <person name="Dowson C.G."/>
            <person name="Chanter N."/>
            <person name="Whatmore A.M."/>
            <person name="Bentley S.D."/>
            <person name="Parkhill J."/>
        </authorList>
    </citation>
    <scope>NUCLEOTIDE SEQUENCE [LARGE SCALE GENOMIC DNA]</scope>
    <source>
        <strain evidence="3">ATCC BAA-854 / 0140J</strain>
    </source>
</reference>
<accession>B9DTA5</accession>
<dbReference type="GO" id="GO:0003677">
    <property type="term" value="F:DNA binding"/>
    <property type="evidence" value="ECO:0007669"/>
    <property type="project" value="UniProtKB-KW"/>
</dbReference>
<keyword evidence="3" id="KW-1185">Reference proteome</keyword>
<gene>
    <name evidence="2" type="ordered locus">SUB0229</name>
</gene>
<keyword evidence="2" id="KW-0238">DNA-binding</keyword>
<name>B9DTA5_STRU0</name>
<dbReference type="Pfam" id="PF01381">
    <property type="entry name" value="HTH_3"/>
    <property type="match status" value="1"/>
</dbReference>
<dbReference type="SUPFAM" id="SSF47413">
    <property type="entry name" value="lambda repressor-like DNA-binding domains"/>
    <property type="match status" value="1"/>
</dbReference>
<dbReference type="SMART" id="SM00530">
    <property type="entry name" value="HTH_XRE"/>
    <property type="match status" value="1"/>
</dbReference>
<dbReference type="EMBL" id="AM946015">
    <property type="protein sequence ID" value="CAR40725.1"/>
    <property type="molecule type" value="Genomic_DNA"/>
</dbReference>
<dbReference type="AlphaFoldDB" id="B9DTA5"/>
<dbReference type="eggNOG" id="COG1396">
    <property type="taxonomic scope" value="Bacteria"/>
</dbReference>
<evidence type="ECO:0000313" key="3">
    <source>
        <dbReference type="Proteomes" id="UP000000449"/>
    </source>
</evidence>
<dbReference type="OrthoDB" id="2055733at2"/>
<sequence>MFEKQNNKLIGSRIKNIRLEKGMTLEEFGKLFNASKSSVYGWEKGRNLPNKERLKQIAKIGDMKLGVLLKGDKVYSPFIFPDFRNVKSEEDIKNYALECVDIIRFSTPDMRVEELYMMFFLSISVLIEKLLRDKDLGLDSNITEIPMGEFDSLLNRDEWIALDWFISNFFEIENFDSIYFDFKLSDFNLLRKILLKYVEISKMK</sequence>
<dbReference type="Proteomes" id="UP000000449">
    <property type="component" value="Chromosome"/>
</dbReference>